<evidence type="ECO:0000313" key="2">
    <source>
        <dbReference type="EMBL" id="CAC5376987.1"/>
    </source>
</evidence>
<dbReference type="Proteomes" id="UP000507470">
    <property type="component" value="Unassembled WGS sequence"/>
</dbReference>
<dbReference type="AlphaFoldDB" id="A0A6J8B113"/>
<accession>A0A6J8B113</accession>
<name>A0A6J8B113_MYTCO</name>
<dbReference type="EMBL" id="CACVKT020002233">
    <property type="protein sequence ID" value="CAC5376987.1"/>
    <property type="molecule type" value="Genomic_DNA"/>
</dbReference>
<evidence type="ECO:0000313" key="3">
    <source>
        <dbReference type="Proteomes" id="UP000507470"/>
    </source>
</evidence>
<organism evidence="2 3">
    <name type="scientific">Mytilus coruscus</name>
    <name type="common">Sea mussel</name>
    <dbReference type="NCBI Taxonomy" id="42192"/>
    <lineage>
        <taxon>Eukaryota</taxon>
        <taxon>Metazoa</taxon>
        <taxon>Spiralia</taxon>
        <taxon>Lophotrochozoa</taxon>
        <taxon>Mollusca</taxon>
        <taxon>Bivalvia</taxon>
        <taxon>Autobranchia</taxon>
        <taxon>Pteriomorphia</taxon>
        <taxon>Mytilida</taxon>
        <taxon>Mytiloidea</taxon>
        <taxon>Mytilidae</taxon>
        <taxon>Mytilinae</taxon>
        <taxon>Mytilus</taxon>
    </lineage>
</organism>
<evidence type="ECO:0000256" key="1">
    <source>
        <dbReference type="SAM" id="MobiDB-lite"/>
    </source>
</evidence>
<protein>
    <recommendedName>
        <fullName evidence="4">CCHC-type domain-containing protein</fullName>
    </recommendedName>
</protein>
<proteinExistence type="predicted"/>
<sequence length="264" mass="29768">MNTVFNGNISRCRICNSKFHFVKDCPHKQLDVNLTEHESDESNETLNITLFTSAQEFKPLTVFVAEAYNAAVIDTACSKTVCGSKWLYEFVESLDPDQLLVMKVMSHSTESSEKVRRALSKQILPTGERFKNGDKVFFLRDNQWKGSCLVIGQDNEVVFVGYGEHMCVYMKVELKDTLMLKENKEEPHHNDTDNDESQENGDGYADDSFADSLDRGGIHAGNNFADGSQNGSLNGEDSPDTDDVDGLQAKIWKIRPIMRYMSKI</sequence>
<feature type="region of interest" description="Disordered" evidence="1">
    <location>
        <begin position="220"/>
        <end position="244"/>
    </location>
</feature>
<feature type="compositionally biased region" description="Polar residues" evidence="1">
    <location>
        <begin position="225"/>
        <end position="235"/>
    </location>
</feature>
<reference evidence="2 3" key="1">
    <citation type="submission" date="2020-06" db="EMBL/GenBank/DDBJ databases">
        <authorList>
            <person name="Li R."/>
            <person name="Bekaert M."/>
        </authorList>
    </citation>
    <scope>NUCLEOTIDE SEQUENCE [LARGE SCALE GENOMIC DNA]</scope>
    <source>
        <strain evidence="3">wild</strain>
    </source>
</reference>
<feature type="compositionally biased region" description="Acidic residues" evidence="1">
    <location>
        <begin position="193"/>
        <end position="208"/>
    </location>
</feature>
<evidence type="ECO:0008006" key="4">
    <source>
        <dbReference type="Google" id="ProtNLM"/>
    </source>
</evidence>
<feature type="region of interest" description="Disordered" evidence="1">
    <location>
        <begin position="185"/>
        <end position="208"/>
    </location>
</feature>
<keyword evidence="3" id="KW-1185">Reference proteome</keyword>
<gene>
    <name evidence="2" type="ORF">MCOR_13447</name>
</gene>